<evidence type="ECO:0000313" key="2">
    <source>
        <dbReference type="Proteomes" id="UP000027442"/>
    </source>
</evidence>
<evidence type="ECO:0000313" key="1">
    <source>
        <dbReference type="EMBL" id="KDR52890.1"/>
    </source>
</evidence>
<reference evidence="1 2" key="1">
    <citation type="submission" date="2013-08" db="EMBL/GenBank/DDBJ databases">
        <authorList>
            <person name="Weinstock G."/>
            <person name="Sodergren E."/>
            <person name="Wylie T."/>
            <person name="Fulton L."/>
            <person name="Fulton R."/>
            <person name="Fronick C."/>
            <person name="O'Laughlin M."/>
            <person name="Godfrey J."/>
            <person name="Miner T."/>
            <person name="Herter B."/>
            <person name="Appelbaum E."/>
            <person name="Cordes M."/>
            <person name="Lek S."/>
            <person name="Wollam A."/>
            <person name="Pepin K.H."/>
            <person name="Palsikar V.B."/>
            <person name="Mitreva M."/>
            <person name="Wilson R.K."/>
        </authorList>
    </citation>
    <scope>NUCLEOTIDE SEQUENCE [LARGE SCALE GENOMIC DNA]</scope>
    <source>
        <strain evidence="1 2">ATCC 15930</strain>
    </source>
</reference>
<dbReference type="EMBL" id="JNGW01000039">
    <property type="protein sequence ID" value="KDR52890.1"/>
    <property type="molecule type" value="Genomic_DNA"/>
</dbReference>
<comment type="caution">
    <text evidence="1">The sequence shown here is derived from an EMBL/GenBank/DDBJ whole genome shotgun (WGS) entry which is preliminary data.</text>
</comment>
<gene>
    <name evidence="1" type="ORF">HMPREF1991_01034</name>
</gene>
<accession>A0A069QJ87</accession>
<dbReference type="Proteomes" id="UP000027442">
    <property type="component" value="Unassembled WGS sequence"/>
</dbReference>
<protein>
    <submittedName>
        <fullName evidence="1">Uncharacterized protein</fullName>
    </submittedName>
</protein>
<organism evidence="1 2">
    <name type="scientific">Hoylesella loescheii DSM 19665 = JCM 12249 = ATCC 15930</name>
    <dbReference type="NCBI Taxonomy" id="1122985"/>
    <lineage>
        <taxon>Bacteria</taxon>
        <taxon>Pseudomonadati</taxon>
        <taxon>Bacteroidota</taxon>
        <taxon>Bacteroidia</taxon>
        <taxon>Bacteroidales</taxon>
        <taxon>Prevotellaceae</taxon>
        <taxon>Hoylesella</taxon>
    </lineage>
</organism>
<dbReference type="HOGENOM" id="CLU_2956770_0_0_10"/>
<name>A0A069QJ87_HOYLO</name>
<dbReference type="AlphaFoldDB" id="A0A069QJ87"/>
<proteinExistence type="predicted"/>
<sequence>MSRHEQQDEHQRQLYLFHLVISFYKGCQPFVARIRGLWDGEALLGVPFAGFVILNLHPI</sequence>
<keyword evidence="2" id="KW-1185">Reference proteome</keyword>